<evidence type="ECO:0000259" key="8">
    <source>
        <dbReference type="Pfam" id="PF17768"/>
    </source>
</evidence>
<organism evidence="9 10">
    <name type="scientific">Aeoliella mucimassa</name>
    <dbReference type="NCBI Taxonomy" id="2527972"/>
    <lineage>
        <taxon>Bacteria</taxon>
        <taxon>Pseudomonadati</taxon>
        <taxon>Planctomycetota</taxon>
        <taxon>Planctomycetia</taxon>
        <taxon>Pirellulales</taxon>
        <taxon>Lacipirellulaceae</taxon>
        <taxon>Aeoliella</taxon>
    </lineage>
</organism>
<dbReference type="GO" id="GO:0006281">
    <property type="term" value="P:DNA repair"/>
    <property type="evidence" value="ECO:0007669"/>
    <property type="project" value="InterPro"/>
</dbReference>
<evidence type="ECO:0000313" key="9">
    <source>
        <dbReference type="EMBL" id="QDU57693.1"/>
    </source>
</evidence>
<keyword evidence="3" id="KW-0540">Nuclease</keyword>
<evidence type="ECO:0000259" key="6">
    <source>
        <dbReference type="Pfam" id="PF01368"/>
    </source>
</evidence>
<feature type="domain" description="RecJ OB" evidence="8">
    <location>
        <begin position="485"/>
        <end position="594"/>
    </location>
</feature>
<dbReference type="Gene3D" id="3.90.1640.30">
    <property type="match status" value="1"/>
</dbReference>
<dbReference type="GO" id="GO:0008409">
    <property type="term" value="F:5'-3' exonuclease activity"/>
    <property type="evidence" value="ECO:0007669"/>
    <property type="project" value="InterPro"/>
</dbReference>
<reference evidence="9 10" key="1">
    <citation type="submission" date="2019-02" db="EMBL/GenBank/DDBJ databases">
        <title>Deep-cultivation of Planctomycetes and their phenomic and genomic characterization uncovers novel biology.</title>
        <authorList>
            <person name="Wiegand S."/>
            <person name="Jogler M."/>
            <person name="Boedeker C."/>
            <person name="Pinto D."/>
            <person name="Vollmers J."/>
            <person name="Rivas-Marin E."/>
            <person name="Kohn T."/>
            <person name="Peeters S.H."/>
            <person name="Heuer A."/>
            <person name="Rast P."/>
            <person name="Oberbeckmann S."/>
            <person name="Bunk B."/>
            <person name="Jeske O."/>
            <person name="Meyerdierks A."/>
            <person name="Storesund J.E."/>
            <person name="Kallscheuer N."/>
            <person name="Luecker S."/>
            <person name="Lage O.M."/>
            <person name="Pohl T."/>
            <person name="Merkel B.J."/>
            <person name="Hornburger P."/>
            <person name="Mueller R.-W."/>
            <person name="Bruemmer F."/>
            <person name="Labrenz M."/>
            <person name="Spormann A.M."/>
            <person name="Op den Camp H."/>
            <person name="Overmann J."/>
            <person name="Amann R."/>
            <person name="Jetten M.S.M."/>
            <person name="Mascher T."/>
            <person name="Medema M.H."/>
            <person name="Devos D.P."/>
            <person name="Kaster A.-K."/>
            <person name="Ovreas L."/>
            <person name="Rohde M."/>
            <person name="Galperin M.Y."/>
            <person name="Jogler C."/>
        </authorList>
    </citation>
    <scope>NUCLEOTIDE SEQUENCE [LARGE SCALE GENOMIC DNA]</scope>
    <source>
        <strain evidence="9 10">Pan181</strain>
    </source>
</reference>
<keyword evidence="4 9" id="KW-0378">Hydrolase</keyword>
<dbReference type="Gene3D" id="3.10.310.30">
    <property type="match status" value="1"/>
</dbReference>
<proteinExistence type="inferred from homology"/>
<protein>
    <recommendedName>
        <fullName evidence="2">Single-stranded-DNA-specific exonuclease RecJ</fullName>
    </recommendedName>
</protein>
<dbReference type="Pfam" id="PF01368">
    <property type="entry name" value="DHH"/>
    <property type="match status" value="1"/>
</dbReference>
<sequence>MRRSHWLLVGDVSPISSSMTKLWRIANYDSALVERLAIAANVPPVVAQLLIGRGIDSPKVAQRFLDAKLTDLRDPDQLPGVPHAAEMIFAAAKAKKRIVIYGDYDADGMTATAILMRCLRLLHANVEFYVPHRLEQGYGLNCQSLDELHSAGTDMVITVDNGIASLKEADHTKQLGIDLVVTDHHQMASRLPEAVAIVHPQLPGYDYPFPGLCGAAVAFKLAWALCQLASGEKRVKPAMREFLLQATGLAAIGTVADVVPLVDENRVLVLHGLKALSATPTVGVAAMVRANELDKKPALASDDIGFTIAPRLNAAGRLGQAELAVELLTTDDPQRAAELAEFVNELNLERQSLERSVLLAARKQAKNRFNPQEDSALVLADHGWHAGVIGIVAGKLVEQFHRPVVLISQDKLGIKPGTGSGRSVPGFDLHRAFSECSEQLVSHGGHAAAAGLRIEDRHIDRFRDEFCAVATAEISAEHRTAQIDIDAETAFASLTRQTITQIESLAPFGCGNRRPTLCAHEVRMAAPPRTIGSGGRHLSLELEQHGVRLRAVAFGGGDWLEDLEKASSGNIAIAFNPVLNHFRGRVSVEMHLVDWRPE</sequence>
<feature type="domain" description="DHHA1" evidence="7">
    <location>
        <begin position="375"/>
        <end position="469"/>
    </location>
</feature>
<evidence type="ECO:0000259" key="7">
    <source>
        <dbReference type="Pfam" id="PF02272"/>
    </source>
</evidence>
<dbReference type="InterPro" id="IPR003156">
    <property type="entry name" value="DHHA1_dom"/>
</dbReference>
<comment type="similarity">
    <text evidence="1">Belongs to the RecJ family.</text>
</comment>
<dbReference type="Pfam" id="PF17768">
    <property type="entry name" value="RecJ_OB"/>
    <property type="match status" value="1"/>
</dbReference>
<evidence type="ECO:0000256" key="5">
    <source>
        <dbReference type="ARBA" id="ARBA00022839"/>
    </source>
</evidence>
<evidence type="ECO:0000256" key="2">
    <source>
        <dbReference type="ARBA" id="ARBA00019841"/>
    </source>
</evidence>
<gene>
    <name evidence="9" type="primary">recJ</name>
    <name evidence="9" type="ORF">Pan181_39140</name>
</gene>
<dbReference type="PANTHER" id="PTHR30255">
    <property type="entry name" value="SINGLE-STRANDED-DNA-SPECIFIC EXONUCLEASE RECJ"/>
    <property type="match status" value="1"/>
</dbReference>
<dbReference type="InterPro" id="IPR038763">
    <property type="entry name" value="DHH_sf"/>
</dbReference>
<dbReference type="EMBL" id="CP036278">
    <property type="protein sequence ID" value="QDU57693.1"/>
    <property type="molecule type" value="Genomic_DNA"/>
</dbReference>
<dbReference type="Proteomes" id="UP000315750">
    <property type="component" value="Chromosome"/>
</dbReference>
<evidence type="ECO:0000256" key="1">
    <source>
        <dbReference type="ARBA" id="ARBA00005915"/>
    </source>
</evidence>
<evidence type="ECO:0000313" key="10">
    <source>
        <dbReference type="Proteomes" id="UP000315750"/>
    </source>
</evidence>
<dbReference type="Pfam" id="PF02272">
    <property type="entry name" value="DHHA1"/>
    <property type="match status" value="1"/>
</dbReference>
<keyword evidence="5 9" id="KW-0269">Exonuclease</keyword>
<dbReference type="InterPro" id="IPR004610">
    <property type="entry name" value="RecJ"/>
</dbReference>
<dbReference type="GO" id="GO:0006310">
    <property type="term" value="P:DNA recombination"/>
    <property type="evidence" value="ECO:0007669"/>
    <property type="project" value="InterPro"/>
</dbReference>
<dbReference type="InterPro" id="IPR001667">
    <property type="entry name" value="DDH_dom"/>
</dbReference>
<evidence type="ECO:0000256" key="4">
    <source>
        <dbReference type="ARBA" id="ARBA00022801"/>
    </source>
</evidence>
<evidence type="ECO:0000256" key="3">
    <source>
        <dbReference type="ARBA" id="ARBA00022722"/>
    </source>
</evidence>
<dbReference type="InterPro" id="IPR051673">
    <property type="entry name" value="SSDNA_exonuclease_RecJ"/>
</dbReference>
<feature type="domain" description="DDH" evidence="6">
    <location>
        <begin position="97"/>
        <end position="242"/>
    </location>
</feature>
<keyword evidence="10" id="KW-1185">Reference proteome</keyword>
<dbReference type="PANTHER" id="PTHR30255:SF2">
    <property type="entry name" value="SINGLE-STRANDED-DNA-SPECIFIC EXONUCLEASE RECJ"/>
    <property type="match status" value="1"/>
</dbReference>
<dbReference type="GO" id="GO:0003676">
    <property type="term" value="F:nucleic acid binding"/>
    <property type="evidence" value="ECO:0007669"/>
    <property type="project" value="InterPro"/>
</dbReference>
<name>A0A518ASI1_9BACT</name>
<dbReference type="AlphaFoldDB" id="A0A518ASI1"/>
<accession>A0A518ASI1</accession>
<dbReference type="NCBIfam" id="TIGR00644">
    <property type="entry name" value="recJ"/>
    <property type="match status" value="1"/>
</dbReference>
<dbReference type="InterPro" id="IPR041122">
    <property type="entry name" value="RecJ_OB"/>
</dbReference>
<dbReference type="KEGG" id="amuc:Pan181_39140"/>
<dbReference type="SUPFAM" id="SSF64182">
    <property type="entry name" value="DHH phosphoesterases"/>
    <property type="match status" value="1"/>
</dbReference>